<proteinExistence type="predicted"/>
<dbReference type="EnsemblFungi" id="MAPG_03624T0">
    <property type="protein sequence ID" value="MAPG_03624T0"/>
    <property type="gene ID" value="MAPG_03624"/>
</dbReference>
<evidence type="ECO:0000256" key="2">
    <source>
        <dbReference type="SAM" id="MobiDB-lite"/>
    </source>
</evidence>
<dbReference type="GO" id="GO:0003676">
    <property type="term" value="F:nucleic acid binding"/>
    <property type="evidence" value="ECO:0007669"/>
    <property type="project" value="InterPro"/>
</dbReference>
<feature type="compositionally biased region" description="Low complexity" evidence="2">
    <location>
        <begin position="13"/>
        <end position="24"/>
    </location>
</feature>
<accession>A0A0C4DUI5</accession>
<dbReference type="OrthoDB" id="2277233at2759"/>
<dbReference type="Pfam" id="PF00098">
    <property type="entry name" value="zf-CCHC"/>
    <property type="match status" value="1"/>
</dbReference>
<organism evidence="5 6">
    <name type="scientific">Magnaporthiopsis poae (strain ATCC 64411 / 73-15)</name>
    <name type="common">Kentucky bluegrass fungus</name>
    <name type="synonym">Magnaporthe poae</name>
    <dbReference type="NCBI Taxonomy" id="644358"/>
    <lineage>
        <taxon>Eukaryota</taxon>
        <taxon>Fungi</taxon>
        <taxon>Dikarya</taxon>
        <taxon>Ascomycota</taxon>
        <taxon>Pezizomycotina</taxon>
        <taxon>Sordariomycetes</taxon>
        <taxon>Sordariomycetidae</taxon>
        <taxon>Magnaporthales</taxon>
        <taxon>Magnaporthaceae</taxon>
        <taxon>Magnaporthiopsis</taxon>
    </lineage>
</organism>
<protein>
    <recommendedName>
        <fullName evidence="3">CCHC-type domain-containing protein</fullName>
    </recommendedName>
</protein>
<reference evidence="5" key="4">
    <citation type="journal article" date="2015" name="G3 (Bethesda)">
        <title>Genome sequences of three phytopathogenic species of the Magnaporthaceae family of fungi.</title>
        <authorList>
            <person name="Okagaki L.H."/>
            <person name="Nunes C.C."/>
            <person name="Sailsbery J."/>
            <person name="Clay B."/>
            <person name="Brown D."/>
            <person name="John T."/>
            <person name="Oh Y."/>
            <person name="Young N."/>
            <person name="Fitzgerald M."/>
            <person name="Haas B.J."/>
            <person name="Zeng Q."/>
            <person name="Young S."/>
            <person name="Adiconis X."/>
            <person name="Fan L."/>
            <person name="Levin J.Z."/>
            <person name="Mitchell T.K."/>
            <person name="Okubara P.A."/>
            <person name="Farman M.L."/>
            <person name="Kohn L.M."/>
            <person name="Birren B."/>
            <person name="Ma L.-J."/>
            <person name="Dean R.A."/>
        </authorList>
    </citation>
    <scope>NUCLEOTIDE SEQUENCE</scope>
    <source>
        <strain evidence="5">ATCC 64411 / 73-15</strain>
    </source>
</reference>
<reference evidence="5" key="5">
    <citation type="submission" date="2015-06" db="UniProtKB">
        <authorList>
            <consortium name="EnsemblFungi"/>
        </authorList>
    </citation>
    <scope>IDENTIFICATION</scope>
    <source>
        <strain evidence="5">ATCC 64411</strain>
    </source>
</reference>
<evidence type="ECO:0000259" key="3">
    <source>
        <dbReference type="PROSITE" id="PS50158"/>
    </source>
</evidence>
<evidence type="ECO:0000256" key="1">
    <source>
        <dbReference type="PROSITE-ProRule" id="PRU00047"/>
    </source>
</evidence>
<dbReference type="EMBL" id="ADBL01000866">
    <property type="status" value="NOT_ANNOTATED_CDS"/>
    <property type="molecule type" value="Genomic_DNA"/>
</dbReference>
<dbReference type="Proteomes" id="UP000011715">
    <property type="component" value="Unassembled WGS sequence"/>
</dbReference>
<keyword evidence="1" id="KW-0863">Zinc-finger</keyword>
<sequence>MSSSKPGFQRRLSASAAAATANGAHKGKTLRCWNCGQEGHHKDECVNPKLTKEERKALNKELAKAVKAKGKTGHKGPGPRGPISTTSAAHVCNITGGNNTTK</sequence>
<dbReference type="PROSITE" id="PS50158">
    <property type="entry name" value="ZF_CCHC"/>
    <property type="match status" value="1"/>
</dbReference>
<dbReference type="SUPFAM" id="SSF57756">
    <property type="entry name" value="Retrovirus zinc finger-like domains"/>
    <property type="match status" value="1"/>
</dbReference>
<dbReference type="EMBL" id="GL876968">
    <property type="protein sequence ID" value="KLU84584.1"/>
    <property type="molecule type" value="Genomic_DNA"/>
</dbReference>
<gene>
    <name evidence="4" type="ORF">MAPG_03624</name>
</gene>
<feature type="region of interest" description="Disordered" evidence="2">
    <location>
        <begin position="1"/>
        <end position="29"/>
    </location>
</feature>
<dbReference type="GO" id="GO:0008270">
    <property type="term" value="F:zinc ion binding"/>
    <property type="evidence" value="ECO:0007669"/>
    <property type="project" value="UniProtKB-KW"/>
</dbReference>
<dbReference type="VEuPathDB" id="FungiDB:MAPG_03624"/>
<keyword evidence="1" id="KW-0479">Metal-binding</keyword>
<evidence type="ECO:0000313" key="5">
    <source>
        <dbReference type="EnsemblFungi" id="MAPG_03624T0"/>
    </source>
</evidence>
<keyword evidence="6" id="KW-1185">Reference proteome</keyword>
<dbReference type="InterPro" id="IPR001878">
    <property type="entry name" value="Znf_CCHC"/>
</dbReference>
<dbReference type="AlphaFoldDB" id="A0A0C4DUI5"/>
<dbReference type="InterPro" id="IPR036875">
    <property type="entry name" value="Znf_CCHC_sf"/>
</dbReference>
<evidence type="ECO:0000313" key="4">
    <source>
        <dbReference type="EMBL" id="KLU84584.1"/>
    </source>
</evidence>
<evidence type="ECO:0000313" key="6">
    <source>
        <dbReference type="Proteomes" id="UP000011715"/>
    </source>
</evidence>
<reference evidence="4" key="2">
    <citation type="submission" date="2010-05" db="EMBL/GenBank/DDBJ databases">
        <title>The Genome Sequence of Magnaporthe poae strain ATCC 64411.</title>
        <authorList>
            <consortium name="The Broad Institute Genome Sequencing Platform"/>
            <consortium name="Broad Institute Genome Sequencing Center for Infectious Disease"/>
            <person name="Ma L.-J."/>
            <person name="Dead R."/>
            <person name="Young S."/>
            <person name="Zeng Q."/>
            <person name="Koehrsen M."/>
            <person name="Alvarado L."/>
            <person name="Berlin A."/>
            <person name="Chapman S.B."/>
            <person name="Chen Z."/>
            <person name="Freedman E."/>
            <person name="Gellesch M."/>
            <person name="Goldberg J."/>
            <person name="Griggs A."/>
            <person name="Gujja S."/>
            <person name="Heilman E.R."/>
            <person name="Heiman D."/>
            <person name="Hepburn T."/>
            <person name="Howarth C."/>
            <person name="Jen D."/>
            <person name="Larson L."/>
            <person name="Mehta T."/>
            <person name="Neiman D."/>
            <person name="Pearson M."/>
            <person name="Roberts A."/>
            <person name="Saif S."/>
            <person name="Shea T."/>
            <person name="Shenoy N."/>
            <person name="Sisk P."/>
            <person name="Stolte C."/>
            <person name="Sykes S."/>
            <person name="Walk T."/>
            <person name="White J."/>
            <person name="Yandava C."/>
            <person name="Haas B."/>
            <person name="Nusbaum C."/>
            <person name="Birren B."/>
        </authorList>
    </citation>
    <scope>NUCLEOTIDE SEQUENCE</scope>
    <source>
        <strain evidence="4">ATCC 64411</strain>
    </source>
</reference>
<feature type="region of interest" description="Disordered" evidence="2">
    <location>
        <begin position="66"/>
        <end position="102"/>
    </location>
</feature>
<name>A0A0C4DUI5_MAGP6</name>
<reference evidence="6" key="1">
    <citation type="submission" date="2010-05" db="EMBL/GenBank/DDBJ databases">
        <title>The genome sequence of Magnaporthe poae strain ATCC 64411.</title>
        <authorList>
            <person name="Ma L.-J."/>
            <person name="Dead R."/>
            <person name="Young S."/>
            <person name="Zeng Q."/>
            <person name="Koehrsen M."/>
            <person name="Alvarado L."/>
            <person name="Berlin A."/>
            <person name="Chapman S.B."/>
            <person name="Chen Z."/>
            <person name="Freedman E."/>
            <person name="Gellesch M."/>
            <person name="Goldberg J."/>
            <person name="Griggs A."/>
            <person name="Gujja S."/>
            <person name="Heilman E.R."/>
            <person name="Heiman D."/>
            <person name="Hepburn T."/>
            <person name="Howarth C."/>
            <person name="Jen D."/>
            <person name="Larson L."/>
            <person name="Mehta T."/>
            <person name="Neiman D."/>
            <person name="Pearson M."/>
            <person name="Roberts A."/>
            <person name="Saif S."/>
            <person name="Shea T."/>
            <person name="Shenoy N."/>
            <person name="Sisk P."/>
            <person name="Stolte C."/>
            <person name="Sykes S."/>
            <person name="Walk T."/>
            <person name="White J."/>
            <person name="Yandava C."/>
            <person name="Haas B."/>
            <person name="Nusbaum C."/>
            <person name="Birren B."/>
        </authorList>
    </citation>
    <scope>NUCLEOTIDE SEQUENCE [LARGE SCALE GENOMIC DNA]</scope>
    <source>
        <strain evidence="6">ATCC 64411 / 73-15</strain>
    </source>
</reference>
<feature type="domain" description="CCHC-type" evidence="3">
    <location>
        <begin position="31"/>
        <end position="45"/>
    </location>
</feature>
<reference evidence="4" key="3">
    <citation type="submission" date="2011-03" db="EMBL/GenBank/DDBJ databases">
        <title>Annotation of Magnaporthe poae ATCC 64411.</title>
        <authorList>
            <person name="Ma L.-J."/>
            <person name="Dead R."/>
            <person name="Young S.K."/>
            <person name="Zeng Q."/>
            <person name="Gargeya S."/>
            <person name="Fitzgerald M."/>
            <person name="Haas B."/>
            <person name="Abouelleil A."/>
            <person name="Alvarado L."/>
            <person name="Arachchi H.M."/>
            <person name="Berlin A."/>
            <person name="Brown A."/>
            <person name="Chapman S.B."/>
            <person name="Chen Z."/>
            <person name="Dunbar C."/>
            <person name="Freedman E."/>
            <person name="Gearin G."/>
            <person name="Gellesch M."/>
            <person name="Goldberg J."/>
            <person name="Griggs A."/>
            <person name="Gujja S."/>
            <person name="Heiman D."/>
            <person name="Howarth C."/>
            <person name="Larson L."/>
            <person name="Lui A."/>
            <person name="MacDonald P.J.P."/>
            <person name="Mehta T."/>
            <person name="Montmayeur A."/>
            <person name="Murphy C."/>
            <person name="Neiman D."/>
            <person name="Pearson M."/>
            <person name="Priest M."/>
            <person name="Roberts A."/>
            <person name="Saif S."/>
            <person name="Shea T."/>
            <person name="Shenoy N."/>
            <person name="Sisk P."/>
            <person name="Stolte C."/>
            <person name="Sykes S."/>
            <person name="Yandava C."/>
            <person name="Wortman J."/>
            <person name="Nusbaum C."/>
            <person name="Birren B."/>
        </authorList>
    </citation>
    <scope>NUCLEOTIDE SEQUENCE</scope>
    <source>
        <strain evidence="4">ATCC 64411</strain>
    </source>
</reference>
<keyword evidence="1" id="KW-0862">Zinc</keyword>